<feature type="transmembrane region" description="Helical" evidence="5">
    <location>
        <begin position="381"/>
        <end position="402"/>
    </location>
</feature>
<dbReference type="AlphaFoldDB" id="A0A1I0CAH4"/>
<dbReference type="STRING" id="1526.SAMN02910262_01248"/>
<dbReference type="OrthoDB" id="9808140at2"/>
<dbReference type="eggNOG" id="COG2226">
    <property type="taxonomic scope" value="Bacteria"/>
</dbReference>
<dbReference type="PANTHER" id="PTHR43424">
    <property type="entry name" value="LOCUS PUTATIVE PROTEIN 1-RELATED"/>
    <property type="match status" value="1"/>
</dbReference>
<evidence type="ECO:0000256" key="4">
    <source>
        <dbReference type="ARBA" id="ARBA00023136"/>
    </source>
</evidence>
<dbReference type="InterPro" id="IPR052556">
    <property type="entry name" value="PolySynth_Transporter"/>
</dbReference>
<feature type="transmembrane region" description="Helical" evidence="5">
    <location>
        <begin position="356"/>
        <end position="375"/>
    </location>
</feature>
<dbReference type="PANTHER" id="PTHR43424:SF1">
    <property type="entry name" value="LOCUS PUTATIVE PROTEIN 1-RELATED"/>
    <property type="match status" value="1"/>
</dbReference>
<dbReference type="Proteomes" id="UP000199820">
    <property type="component" value="Unassembled WGS sequence"/>
</dbReference>
<dbReference type="Pfam" id="PF01943">
    <property type="entry name" value="Polysacc_synt"/>
    <property type="match status" value="1"/>
</dbReference>
<feature type="domain" description="Methyltransferase type 11" evidence="6">
    <location>
        <begin position="541"/>
        <end position="589"/>
    </location>
</feature>
<gene>
    <name evidence="7" type="ORF">SAMN04487771_100668</name>
</gene>
<evidence type="ECO:0000256" key="5">
    <source>
        <dbReference type="SAM" id="Phobius"/>
    </source>
</evidence>
<sequence>MIQRLLRNITFQFLIKVITYIFSFLTLLYVTRILQPEAFGRTAFLSSFAGYFVLLSNLGMPVYAMRVCAEKSSSRKELSNVFGELWNINVLLSGIVGTIYILIVLLLPKFQGQRILLLIYGSAILFQMIGCDWLYRGLEKFRFLAAVTLLCKGICLCGILLFVRSASDLFPFAALSILSTSGSSLIQFFRLHRYVDFPFHFRINPAHFRPILTFFMMTCAVYVYNSLDLTMLGFMRNEYETGLYSIAAKGKSVLASTGGLVWSSALPITANLWKNGERDRFESFAAKTLIFVTVFQTAIAFLCFALAPYIILLVGGESYLPAVPAFRILLLSLIPIGASNILGGQVLIPAGKEHRLLQAEIAGAVFNFAANLLLIPLLSGVGAAITTVIAEVIVWILCIYFIRKDLAMNFGANLIHRAAGRVRRIVRPRLARGISRLLKNALPYYCPCCDTHLIRFIDIGFDRKPTLYNPARYHGIDQNVICPVCISLPRHRILIEWMEEHKAWMKNKKILHFAQESSLRLWMDRNGLTADTADLYRPADLKLNIEATGLPDASYDMIICNHVLEHVSDYRKALSELHRILRPGGKLILSFPVDRKLNSVYEDPSITSESERILHFGQLDHLRVFGTDSPEMLRQAGFLVTEIRGSDYEGKKIKPVLGPANYDDNVLWCLTKR</sequence>
<dbReference type="Pfam" id="PF08241">
    <property type="entry name" value="Methyltransf_11"/>
    <property type="match status" value="1"/>
</dbReference>
<dbReference type="SUPFAM" id="SSF53335">
    <property type="entry name" value="S-adenosyl-L-methionine-dependent methyltransferases"/>
    <property type="match status" value="1"/>
</dbReference>
<dbReference type="Gene3D" id="3.40.50.150">
    <property type="entry name" value="Vaccinia Virus protein VP39"/>
    <property type="match status" value="1"/>
</dbReference>
<dbReference type="GO" id="GO:0016020">
    <property type="term" value="C:membrane"/>
    <property type="evidence" value="ECO:0007669"/>
    <property type="project" value="UniProtKB-SubCell"/>
</dbReference>
<protein>
    <submittedName>
        <fullName evidence="7">Membrane protein involved in the export of O-antigen and teichoic acid</fullName>
    </submittedName>
</protein>
<organism evidence="7 8">
    <name type="scientific">[Clostridium] aminophilum</name>
    <dbReference type="NCBI Taxonomy" id="1526"/>
    <lineage>
        <taxon>Bacteria</taxon>
        <taxon>Bacillati</taxon>
        <taxon>Bacillota</taxon>
        <taxon>Clostridia</taxon>
        <taxon>Lachnospirales</taxon>
        <taxon>Lachnospiraceae</taxon>
    </lineage>
</organism>
<keyword evidence="8" id="KW-1185">Reference proteome</keyword>
<evidence type="ECO:0000313" key="8">
    <source>
        <dbReference type="Proteomes" id="UP000199820"/>
    </source>
</evidence>
<feature type="transmembrane region" description="Helical" evidence="5">
    <location>
        <begin position="115"/>
        <end position="135"/>
    </location>
</feature>
<reference evidence="7 8" key="1">
    <citation type="submission" date="2016-10" db="EMBL/GenBank/DDBJ databases">
        <authorList>
            <person name="de Groot N.N."/>
        </authorList>
    </citation>
    <scope>NUCLEOTIDE SEQUENCE [LARGE SCALE GENOMIC DNA]</scope>
    <source>
        <strain evidence="7 8">KH1P1</strain>
    </source>
</reference>
<dbReference type="CDD" id="cd02440">
    <property type="entry name" value="AdoMet_MTases"/>
    <property type="match status" value="1"/>
</dbReference>
<accession>A0A1I0CAH4</accession>
<keyword evidence="4 5" id="KW-0472">Membrane</keyword>
<feature type="transmembrane region" description="Helical" evidence="5">
    <location>
        <begin position="13"/>
        <end position="31"/>
    </location>
</feature>
<feature type="transmembrane region" description="Helical" evidence="5">
    <location>
        <begin position="324"/>
        <end position="344"/>
    </location>
</feature>
<name>A0A1I0CAH4_9FIRM</name>
<evidence type="ECO:0000256" key="1">
    <source>
        <dbReference type="ARBA" id="ARBA00004141"/>
    </source>
</evidence>
<comment type="subcellular location">
    <subcellularLocation>
        <location evidence="1">Membrane</location>
        <topology evidence="1">Multi-pass membrane protein</topology>
    </subcellularLocation>
</comment>
<dbReference type="eggNOG" id="COG2244">
    <property type="taxonomic scope" value="Bacteria"/>
</dbReference>
<dbReference type="GO" id="GO:0008757">
    <property type="term" value="F:S-adenosylmethionine-dependent methyltransferase activity"/>
    <property type="evidence" value="ECO:0007669"/>
    <property type="project" value="InterPro"/>
</dbReference>
<dbReference type="EMBL" id="FOIL01000006">
    <property type="protein sequence ID" value="SET15978.1"/>
    <property type="molecule type" value="Genomic_DNA"/>
</dbReference>
<evidence type="ECO:0000256" key="3">
    <source>
        <dbReference type="ARBA" id="ARBA00022989"/>
    </source>
</evidence>
<feature type="transmembrane region" description="Helical" evidence="5">
    <location>
        <begin position="288"/>
        <end position="312"/>
    </location>
</feature>
<keyword evidence="3 5" id="KW-1133">Transmembrane helix</keyword>
<proteinExistence type="predicted"/>
<dbReference type="CDD" id="cd13128">
    <property type="entry name" value="MATE_Wzx_like"/>
    <property type="match status" value="1"/>
</dbReference>
<feature type="transmembrane region" description="Helical" evidence="5">
    <location>
        <begin position="43"/>
        <end position="65"/>
    </location>
</feature>
<dbReference type="InterPro" id="IPR013216">
    <property type="entry name" value="Methyltransf_11"/>
</dbReference>
<dbReference type="InterPro" id="IPR002797">
    <property type="entry name" value="Polysacc_synth"/>
</dbReference>
<keyword evidence="2 5" id="KW-0812">Transmembrane</keyword>
<dbReference type="RefSeq" id="WP_074648788.1">
    <property type="nucleotide sequence ID" value="NZ_FOIL01000006.1"/>
</dbReference>
<dbReference type="InterPro" id="IPR029063">
    <property type="entry name" value="SAM-dependent_MTases_sf"/>
</dbReference>
<evidence type="ECO:0000259" key="6">
    <source>
        <dbReference type="Pfam" id="PF08241"/>
    </source>
</evidence>
<feature type="transmembrane region" description="Helical" evidence="5">
    <location>
        <begin position="141"/>
        <end position="162"/>
    </location>
</feature>
<evidence type="ECO:0000256" key="2">
    <source>
        <dbReference type="ARBA" id="ARBA00022692"/>
    </source>
</evidence>
<evidence type="ECO:0000313" key="7">
    <source>
        <dbReference type="EMBL" id="SET15978.1"/>
    </source>
</evidence>
<feature type="transmembrane region" description="Helical" evidence="5">
    <location>
        <begin position="208"/>
        <end position="227"/>
    </location>
</feature>
<feature type="transmembrane region" description="Helical" evidence="5">
    <location>
        <begin position="85"/>
        <end position="108"/>
    </location>
</feature>